<dbReference type="Proteomes" id="UP000434580">
    <property type="component" value="Unassembled WGS sequence"/>
</dbReference>
<gene>
    <name evidence="2" type="ORF">DPBNPPHM_00945</name>
</gene>
<dbReference type="OrthoDB" id="218680at2"/>
<evidence type="ECO:0000256" key="1">
    <source>
        <dbReference type="SAM" id="SignalP"/>
    </source>
</evidence>
<sequence length="1381" mass="144245">MTIKKHSRYLLVTSVLLAAGCGTDNNTNQNTGADEKPLAAPSLAVNNADQSLDTEQAFSMLMNNKGGMASQCSVTPALPTGLHLLPSGGSCTIAGATLAEMSPTTFTVTARNSAGASSVEFELDITDEAPLQAPAFENGLATSSTANAGQSYLFRLPNTSGAISACHVSPALPEGLVLITSANGCVISGAANTTLASTDFTITAENAAGAVSHTLAITIIGGDTLASPMLVNPTQNRFTTSTHDVLAIQLDNTGGPANECSIQPTLPDGFAIYKHQGTCGVIGASAMPNAETEYQLSANNSSGASTIGFSLTVNEPAIALPNFTSSNALLTPQVGDAVFHAIDNNGGRVFQCNSSPELPAGLQLSATNGSCVIHGKARVAAQQASYKISGTNASGTSEVNLIVNITPVSAPTLTAEQTAFSLDTDEAFSLTLNNTGGAISECTAAPSLPDGLHLISAENNCIVAGATLTEIPPTSYQITASNSTGSASVNIQITVTDSQPLLAPDLGDQPQTLNGTVHQSLQIHISNQGGVVAQCNTVPALPTGLLLVTSPEACVVAGAANTALPPSAYRITATNSAGSSSTDLTISISGGDAIAVPQLVAPVETNLLLTTHRSFNLQLQNSGGAASTCNATPALPEGLVIYETRGGCGISGAVSQVSASQNYRLAAVNASGNSTVDIRLQIEAPALTSPQMTQTDLSTTLTVGDTLLLDMLNEGGAVSACSSTPVLPAGLSTKIVGDSCVVHGTALLESASQDYQISATNTVGTDELLMSITVEPQPPQAPAFVALGSNFFSWQQGSAVALALTNTGGTVDRCESEPTLPMGLNIVIQDGSCAVIGQPSAPVSSATYVLSGRNNTSTTKQEVIIEVPASNTYTGDGPDPEGYDHIAVLAENRSVDNIVTALHTDINDESSVLRIGSTGFPNRITQVQTSHGQLITDADAISDLFSLFIDPVNGIVEIHAKTTFDAESDPLFFSIQLELGTETQNILLRLYDIQRGNASEPLTISNFAELVSFLEGEFTSEHIGFDLINLSTASNQNMSDLHVRLDRDIDARSTEQTPWPGYNLKGTLDGNRHIITGLRLAERAVFLKGKDRFNPIHLKNIGLVDVKATGSLITSSSVSDSYENIFVEGLLDYSGFGSNVSINASPFSMSGTVKSVYSNMFIDLGDRGNRLIRAGGFMTTPAAPVFFHSGYANGSIEVDPDIAFYGRVGGYQGLGGQLSIYANQVAMFISAMRFDIPNESDPSRPTTTLVGGFGSASLRLPPLTNSPTDYTWRFIKDRGDTDIVRHVGNSARDMDNDGVADTHSDTNWESAGILEVDAKRSSSYTGEWGKHDFDITDGYIPVLKNMPYPHIEGATWMDAEDPSVVYQRMTYDKYLTDPRLP</sequence>
<proteinExistence type="predicted"/>
<protein>
    <submittedName>
        <fullName evidence="2">Uncharacterized protein</fullName>
    </submittedName>
</protein>
<organism evidence="2 3">
    <name type="scientific">BD1-7 clade bacterium</name>
    <dbReference type="NCBI Taxonomy" id="2029982"/>
    <lineage>
        <taxon>Bacteria</taxon>
        <taxon>Pseudomonadati</taxon>
        <taxon>Pseudomonadota</taxon>
        <taxon>Gammaproteobacteria</taxon>
        <taxon>Cellvibrionales</taxon>
        <taxon>Spongiibacteraceae</taxon>
        <taxon>BD1-7 clade</taxon>
    </lineage>
</organism>
<evidence type="ECO:0000313" key="3">
    <source>
        <dbReference type="Proteomes" id="UP000434580"/>
    </source>
</evidence>
<reference evidence="2 3" key="1">
    <citation type="submission" date="2019-11" db="EMBL/GenBank/DDBJ databases">
        <authorList>
            <person name="Holert J."/>
        </authorList>
    </citation>
    <scope>NUCLEOTIDE SEQUENCE [LARGE SCALE GENOMIC DNA]</scope>
    <source>
        <strain evidence="2">BC5_2</strain>
    </source>
</reference>
<dbReference type="PROSITE" id="PS51257">
    <property type="entry name" value="PROKAR_LIPOPROTEIN"/>
    <property type="match status" value="1"/>
</dbReference>
<name>A0A5S9PHP6_9GAMM</name>
<keyword evidence="1" id="KW-0732">Signal</keyword>
<dbReference type="Gene3D" id="2.60.40.10">
    <property type="entry name" value="Immunoglobulins"/>
    <property type="match status" value="4"/>
</dbReference>
<feature type="chain" id="PRO_5030138031" evidence="1">
    <location>
        <begin position="19"/>
        <end position="1381"/>
    </location>
</feature>
<evidence type="ECO:0000313" key="2">
    <source>
        <dbReference type="EMBL" id="CAA0103448.1"/>
    </source>
</evidence>
<dbReference type="InterPro" id="IPR013783">
    <property type="entry name" value="Ig-like_fold"/>
</dbReference>
<accession>A0A5S9PHP6</accession>
<feature type="signal peptide" evidence="1">
    <location>
        <begin position="1"/>
        <end position="18"/>
    </location>
</feature>
<dbReference type="EMBL" id="CACSII010000012">
    <property type="protein sequence ID" value="CAA0103448.1"/>
    <property type="molecule type" value="Genomic_DNA"/>
</dbReference>